<evidence type="ECO:0000256" key="4">
    <source>
        <dbReference type="ARBA" id="ARBA00022496"/>
    </source>
</evidence>
<keyword evidence="13" id="KW-0732">Signal</keyword>
<evidence type="ECO:0000313" key="16">
    <source>
        <dbReference type="EMBL" id="USQ95486.1"/>
    </source>
</evidence>
<dbReference type="InterPro" id="IPR036942">
    <property type="entry name" value="Beta-barrel_TonB_sf"/>
</dbReference>
<evidence type="ECO:0000259" key="14">
    <source>
        <dbReference type="Pfam" id="PF00593"/>
    </source>
</evidence>
<comment type="similarity">
    <text evidence="11 12">Belongs to the TonB-dependent receptor family.</text>
</comment>
<dbReference type="InterPro" id="IPR039426">
    <property type="entry name" value="TonB-dep_rcpt-like"/>
</dbReference>
<protein>
    <submittedName>
        <fullName evidence="16">TonB-dependent receptor</fullName>
    </submittedName>
</protein>
<evidence type="ECO:0000256" key="9">
    <source>
        <dbReference type="ARBA" id="ARBA00023136"/>
    </source>
</evidence>
<accession>A0ABY4ZSB5</accession>
<evidence type="ECO:0000256" key="2">
    <source>
        <dbReference type="ARBA" id="ARBA00022448"/>
    </source>
</evidence>
<evidence type="ECO:0000256" key="12">
    <source>
        <dbReference type="RuleBase" id="RU003357"/>
    </source>
</evidence>
<keyword evidence="10 11" id="KW-0998">Cell outer membrane</keyword>
<feature type="chain" id="PRO_5046997548" evidence="13">
    <location>
        <begin position="28"/>
        <end position="791"/>
    </location>
</feature>
<feature type="signal peptide" evidence="13">
    <location>
        <begin position="1"/>
        <end position="27"/>
    </location>
</feature>
<keyword evidence="4" id="KW-0410">Iron transport</keyword>
<organism evidence="16 17">
    <name type="scientific">Caulobacter segnis</name>
    <dbReference type="NCBI Taxonomy" id="88688"/>
    <lineage>
        <taxon>Bacteria</taxon>
        <taxon>Pseudomonadati</taxon>
        <taxon>Pseudomonadota</taxon>
        <taxon>Alphaproteobacteria</taxon>
        <taxon>Caulobacterales</taxon>
        <taxon>Caulobacteraceae</taxon>
        <taxon>Caulobacter</taxon>
    </lineage>
</organism>
<evidence type="ECO:0000256" key="10">
    <source>
        <dbReference type="ARBA" id="ARBA00023237"/>
    </source>
</evidence>
<keyword evidence="16" id="KW-0675">Receptor</keyword>
<evidence type="ECO:0000256" key="1">
    <source>
        <dbReference type="ARBA" id="ARBA00004571"/>
    </source>
</evidence>
<keyword evidence="8 12" id="KW-0798">TonB box</keyword>
<dbReference type="SUPFAM" id="SSF56935">
    <property type="entry name" value="Porins"/>
    <property type="match status" value="1"/>
</dbReference>
<feature type="domain" description="TonB-dependent receptor-like beta-barrel" evidence="14">
    <location>
        <begin position="355"/>
        <end position="754"/>
    </location>
</feature>
<dbReference type="Proteomes" id="UP001057520">
    <property type="component" value="Chromosome"/>
</dbReference>
<evidence type="ECO:0000256" key="8">
    <source>
        <dbReference type="ARBA" id="ARBA00023077"/>
    </source>
</evidence>
<sequence>MLRDRNSKGMLLCGVAAFIMTGGHAMARTQDDGTAIEEIIVTATKQSTALSKTPISIAAYSQEALDKRGVRDIRDVINQTPGVDITRSGATRVTIRGIDSSAGAATSAIYIDDTPIQARNASLNYNGSTLPYIFDLERVEVLRGPQGTLFGASSQGGAIRFITPTPSLTSYSGYGRAAVNQVKNGGEGYELGVAVGGPIVEDKIGARISFFHRKDAGWIDRQSWQNAASRDENVNTSTATVFRAALTIQPTEWLTITPSIYHQNSKFADRTLLTTRCPATTGSVINPTLNPCPLGVSDPDHGKFLSYASIPQPSSDHFTVPALKMVASADGLDFTSVSSFFKRHVMETNDATHGNDRTSFGNAYLYPVTPGFQQSITWQNPNIYQNLFTQEFRINNTDPGARLKWSVGAYFSRSALRSDLAINEPHYNALYLVRYGRTPQAAGVAPLVNGIARYYGNEWTVEKTTAVFANLDYKILDNLTLTLGGRYSKDTLDFDVLERGVSYAGGVSRASGSMSKKPFTPKVALSWQATPEALYYASYARGYRSGGVNKALPDVCATEAATLGLGKAGTYDPDTTDSYEIGSKNRLFGGKVQFEASAYYIEWKNIQQQLRLTCAFSLVANTASATSKGVDLNLNVRPVENLLLGLGVGYNDATYDKTIQIGTAPIVVAGQTLGQTPWTVNLSAEYRFKVLERDSFVRAQYNYRSVNDGPFLYQVPTSTTYDPRRPLPSEPTTLDLRAGVDLGRVSLSIYGENVLNNVDYISESSTYVNGPLWTGATLRPRTIGLQAIARY</sequence>
<keyword evidence="6" id="KW-0408">Iron</keyword>
<gene>
    <name evidence="16" type="ORF">MZV50_23555</name>
</gene>
<evidence type="ECO:0000259" key="15">
    <source>
        <dbReference type="Pfam" id="PF07715"/>
    </source>
</evidence>
<evidence type="ECO:0000256" key="7">
    <source>
        <dbReference type="ARBA" id="ARBA00023065"/>
    </source>
</evidence>
<keyword evidence="3 11" id="KW-1134">Transmembrane beta strand</keyword>
<evidence type="ECO:0000256" key="3">
    <source>
        <dbReference type="ARBA" id="ARBA00022452"/>
    </source>
</evidence>
<keyword evidence="5 11" id="KW-0812">Transmembrane</keyword>
<dbReference type="Pfam" id="PF07715">
    <property type="entry name" value="Plug"/>
    <property type="match status" value="1"/>
</dbReference>
<reference evidence="16 17" key="1">
    <citation type="submission" date="2022-04" db="EMBL/GenBank/DDBJ databases">
        <title>Genome sequence of soybean root-associated Caulobacter segnis RL271.</title>
        <authorList>
            <person name="Longley R."/>
            <person name="Bonito G."/>
            <person name="Trigodet F."/>
            <person name="Crosson S."/>
            <person name="Fiebig A."/>
        </authorList>
    </citation>
    <scope>NUCLEOTIDE SEQUENCE [LARGE SCALE GENOMIC DNA]</scope>
    <source>
        <strain evidence="16 17">RL271</strain>
    </source>
</reference>
<keyword evidence="17" id="KW-1185">Reference proteome</keyword>
<keyword evidence="7" id="KW-0406">Ion transport</keyword>
<dbReference type="EMBL" id="CP096040">
    <property type="protein sequence ID" value="USQ95486.1"/>
    <property type="molecule type" value="Genomic_DNA"/>
</dbReference>
<proteinExistence type="inferred from homology"/>
<keyword evidence="9 11" id="KW-0472">Membrane</keyword>
<evidence type="ECO:0000256" key="13">
    <source>
        <dbReference type="SAM" id="SignalP"/>
    </source>
</evidence>
<dbReference type="InterPro" id="IPR012910">
    <property type="entry name" value="Plug_dom"/>
</dbReference>
<dbReference type="PROSITE" id="PS52016">
    <property type="entry name" value="TONB_DEPENDENT_REC_3"/>
    <property type="match status" value="1"/>
</dbReference>
<dbReference type="Gene3D" id="2.40.170.20">
    <property type="entry name" value="TonB-dependent receptor, beta-barrel domain"/>
    <property type="match status" value="1"/>
</dbReference>
<comment type="subcellular location">
    <subcellularLocation>
        <location evidence="1 11">Cell outer membrane</location>
        <topology evidence="1 11">Multi-pass membrane protein</topology>
    </subcellularLocation>
</comment>
<feature type="domain" description="TonB-dependent receptor plug" evidence="15">
    <location>
        <begin position="50"/>
        <end position="158"/>
    </location>
</feature>
<dbReference type="InterPro" id="IPR000531">
    <property type="entry name" value="Beta-barrel_TonB"/>
</dbReference>
<evidence type="ECO:0000256" key="5">
    <source>
        <dbReference type="ARBA" id="ARBA00022692"/>
    </source>
</evidence>
<dbReference type="Pfam" id="PF00593">
    <property type="entry name" value="TonB_dep_Rec_b-barrel"/>
    <property type="match status" value="1"/>
</dbReference>
<evidence type="ECO:0000256" key="11">
    <source>
        <dbReference type="PROSITE-ProRule" id="PRU01360"/>
    </source>
</evidence>
<keyword evidence="2 11" id="KW-0813">Transport</keyword>
<name>A0ABY4ZSB5_9CAUL</name>
<dbReference type="PANTHER" id="PTHR32552:SF81">
    <property type="entry name" value="TONB-DEPENDENT OUTER MEMBRANE RECEPTOR"/>
    <property type="match status" value="1"/>
</dbReference>
<dbReference type="PANTHER" id="PTHR32552">
    <property type="entry name" value="FERRICHROME IRON RECEPTOR-RELATED"/>
    <property type="match status" value="1"/>
</dbReference>
<evidence type="ECO:0000256" key="6">
    <source>
        <dbReference type="ARBA" id="ARBA00023004"/>
    </source>
</evidence>
<evidence type="ECO:0000313" key="17">
    <source>
        <dbReference type="Proteomes" id="UP001057520"/>
    </source>
</evidence>